<evidence type="ECO:0000313" key="2">
    <source>
        <dbReference type="EMBL" id="SDC97445.1"/>
    </source>
</evidence>
<dbReference type="Gene3D" id="3.30.70.20">
    <property type="match status" value="2"/>
</dbReference>
<dbReference type="InterPro" id="IPR017896">
    <property type="entry name" value="4Fe4S_Fe-S-bd"/>
</dbReference>
<sequence>MRRPATKPDHPRGPVLWSSLEELSGDPAFEAWVDAEYPVAATFGPTARRTFLKLMGASFALAGLTGCEKSPFVAALPYVEQPQGTDVGVPKYYATAVTLDGYAQPVIATTYSGRPTKLDGNPDHPATQGRSDVFMQAAVLDLYDPDRAQAPNRRGEPVTWSDVQHHIGLLRQQWTQSQGEGLALLLGHSTSPTLIRQIEALVREFPKARIYEHAAVGGGRSLESTRAAYGQPLQLRPQFENCDVVVSLDDDFLGAGPHQVANARAWSAARHRTADKPGLALYMAEAVPSTTGAMAEARVAVDASRTWLIAQGLANSYDVAGAAKPDLSAKEQRWLDRAVHACRSARGRALVTCSRFGDDATASWVARTNEALGANALLGAAAPAPNVANAKGLLSDLVSDIGRSAVQTLVMIDANPAYTAPAWLAFRDAIAKVRSSVHLGIHRDETGALCEWHLPLTHTLESWSDARSIDGTATIIQPTITPFYDVRTVHQVIALLLGQMDPLPEAPVRDTWRAALGDDFETKWTRCLHDGYVPEQRTALPNIRAAATAIVPPLLDDGLDIVFRPDPTIWDGSFANNAWLQELPKPLTTLTWGNVISIGPALAMRKDLTNGDHVRIRVRDRSITGPVWVLPGQAPNTVALSLGYGRSKAGRVGDGLGYNAYEVQPIDQPWQTKGSLHKLGTRETLAVTQLHHRMEGFDFVREVNVADTDHPKHERSQPSLYPPKPSAQNAWGMVIDLDACIGCNACVAACTAENNVPVVGSEQVKVGREMHWLRIARYYAGDVQEPRSFFQPVPCMHCELAPCEMGCPVHATTHSPEGVNQMVYNRCIGTRTCSSYCPYKVRRFNFFDYRPASDAPEHAAHNPDVTVRSRGVMEKCTYCTQRIEAAHVAADKENRPIRDGEVVTACQSACPTKAIVFGDIRNPDSEVSRLRGDGRHYVLLEEQGTRPRTTYLARWKPREGQG</sequence>
<dbReference type="InterPro" id="IPR009010">
    <property type="entry name" value="Asp_de-COase-like_dom_sf"/>
</dbReference>
<organism evidence="2 3">
    <name type="scientific">Bradyrhizobium brasilense</name>
    <dbReference type="NCBI Taxonomy" id="1419277"/>
    <lineage>
        <taxon>Bacteria</taxon>
        <taxon>Pseudomonadati</taxon>
        <taxon>Pseudomonadota</taxon>
        <taxon>Alphaproteobacteria</taxon>
        <taxon>Hyphomicrobiales</taxon>
        <taxon>Nitrobacteraceae</taxon>
        <taxon>Bradyrhizobium</taxon>
    </lineage>
</organism>
<dbReference type="SUPFAM" id="SSF54862">
    <property type="entry name" value="4Fe-4S ferredoxins"/>
    <property type="match status" value="1"/>
</dbReference>
<dbReference type="CDD" id="cd02784">
    <property type="entry name" value="MopB_CT_PHLH"/>
    <property type="match status" value="1"/>
</dbReference>
<protein>
    <submittedName>
        <fullName evidence="2">Quinol:cytochrome c oxidoreductase iron-sulfur protein</fullName>
    </submittedName>
</protein>
<dbReference type="NCBIfam" id="TIGR04519">
    <property type="entry name" value="MoCo_extend_TAT"/>
    <property type="match status" value="1"/>
</dbReference>
<dbReference type="RefSeq" id="WP_092081608.1">
    <property type="nucleotide sequence ID" value="NZ_FMZW01000006.1"/>
</dbReference>
<dbReference type="InterPro" id="IPR030948">
    <property type="entry name" value="TAT_var_transloc_signal_dom"/>
</dbReference>
<dbReference type="SUPFAM" id="SSF50692">
    <property type="entry name" value="ADC-like"/>
    <property type="match status" value="1"/>
</dbReference>
<feature type="domain" description="4Fe-4S ferredoxin-type" evidence="1">
    <location>
        <begin position="731"/>
        <end position="761"/>
    </location>
</feature>
<dbReference type="InterPro" id="IPR006311">
    <property type="entry name" value="TAT_signal"/>
</dbReference>
<name>A0A1G6R062_9BRAD</name>
<gene>
    <name evidence="2" type="ORF">SAMN05216337_1006170</name>
</gene>
<feature type="domain" description="4Fe-4S ferredoxin-type" evidence="1">
    <location>
        <begin position="818"/>
        <end position="847"/>
    </location>
</feature>
<proteinExistence type="predicted"/>
<dbReference type="Gene3D" id="2.40.40.20">
    <property type="match status" value="1"/>
</dbReference>
<dbReference type="Gene3D" id="3.40.50.740">
    <property type="match status" value="1"/>
</dbReference>
<evidence type="ECO:0000313" key="3">
    <source>
        <dbReference type="Proteomes" id="UP000199245"/>
    </source>
</evidence>
<dbReference type="Pfam" id="PF13247">
    <property type="entry name" value="Fer4_11"/>
    <property type="match status" value="1"/>
</dbReference>
<reference evidence="2 3" key="1">
    <citation type="submission" date="2016-10" db="EMBL/GenBank/DDBJ databases">
        <authorList>
            <person name="de Groot N.N."/>
        </authorList>
    </citation>
    <scope>NUCLEOTIDE SEQUENCE [LARGE SCALE GENOMIC DNA]</scope>
    <source>
        <strain evidence="2 3">R5</strain>
    </source>
</reference>
<dbReference type="AlphaFoldDB" id="A0A1G6R062"/>
<dbReference type="EMBL" id="FMZW01000006">
    <property type="protein sequence ID" value="SDC97445.1"/>
    <property type="molecule type" value="Genomic_DNA"/>
</dbReference>
<dbReference type="PROSITE" id="PS51318">
    <property type="entry name" value="TAT"/>
    <property type="match status" value="1"/>
</dbReference>
<accession>A0A1G6R062</accession>
<dbReference type="PANTHER" id="PTHR42783">
    <property type="entry name" value="GLUTAMATE SYNTHASE [NADPH] SMALL CHAIN"/>
    <property type="match status" value="1"/>
</dbReference>
<dbReference type="CDD" id="cd10551">
    <property type="entry name" value="PsrB"/>
    <property type="match status" value="1"/>
</dbReference>
<dbReference type="Gene3D" id="3.30.2070.10">
    <property type="entry name" value="Formate dehydrogenase/DMSO reductase"/>
    <property type="match status" value="1"/>
</dbReference>
<dbReference type="PROSITE" id="PS51379">
    <property type="entry name" value="4FE4S_FER_2"/>
    <property type="match status" value="2"/>
</dbReference>
<dbReference type="Proteomes" id="UP000199245">
    <property type="component" value="Unassembled WGS sequence"/>
</dbReference>
<dbReference type="SUPFAM" id="SSF53706">
    <property type="entry name" value="Formate dehydrogenase/DMSO reductase, domains 1-3"/>
    <property type="match status" value="1"/>
</dbReference>
<evidence type="ECO:0000259" key="1">
    <source>
        <dbReference type="PROSITE" id="PS51379"/>
    </source>
</evidence>
<dbReference type="PANTHER" id="PTHR42783:SF3">
    <property type="entry name" value="GLUTAMATE SYNTHASE [NADPH] SMALL CHAIN-RELATED"/>
    <property type="match status" value="1"/>
</dbReference>